<dbReference type="EMBL" id="JAVRJZ010000019">
    <property type="protein sequence ID" value="KAK2708066.1"/>
    <property type="molecule type" value="Genomic_DNA"/>
</dbReference>
<sequence>MKSSYFAILSCLFLQANTQEEEPHRYPEPRGLLYRNKQNYLFASETPSKKFSDDVVDPQVQVEQNITFHEIGCVVGRSCSHIIHPNLPKSSKPTFKPYIKNDRNHFKGTLSMLYPPGKTSSDYSHLQGNVKPFEDTTSTTTVAPRTTTNNFWVVRPNRNPPSSYNKDDKKAIVINSFLTLLKELAAAPSNQNFSQELGSANYKTQSSINKVSTTSKPSSSLLEQKSEIKESVSIKPSLGGVALYKKPPKNLFYQPKRARPTSPRPILFSNNMPVYNAPNVKVASTTQKPQYPSINQGSWLHSLLQAKPVNDNIFSRYPFNSKIRNKPLSNPIESSWEKRPSYYPFSTKKVNKPLSSWEKTPVSTFSFISDHSDNKLDKQSAPQNKSKIRPFIITAEEVRRKKEEEEKQAAELRKKPQMLKPFIVSTSFGFNPKSGRALDTNAGVSSNLTVLPSRGKTIIQNIGGHLIETSADQRNLTTLIMRDKTSGARRMRANTENRHYFNKYTIPQRDPENLTLTADQRNLTALIMMKESIVGPRSTRANTENPNYFHKYIVPQRELNNPETNLTALIYSQDLPGTKSRHFIRNNRYIGNF</sequence>
<keyword evidence="2" id="KW-0732">Signal</keyword>
<evidence type="ECO:0000256" key="1">
    <source>
        <dbReference type="SAM" id="MobiDB-lite"/>
    </source>
</evidence>
<feature type="compositionally biased region" description="Polar residues" evidence="1">
    <location>
        <begin position="201"/>
        <end position="223"/>
    </location>
</feature>
<dbReference type="EMBL" id="JAVRJZ010000019">
    <property type="protein sequence ID" value="KAK2708067.1"/>
    <property type="molecule type" value="Genomic_DNA"/>
</dbReference>
<feature type="region of interest" description="Disordered" evidence="1">
    <location>
        <begin position="201"/>
        <end position="226"/>
    </location>
</feature>
<dbReference type="AlphaFoldDB" id="A0AA88HNE5"/>
<gene>
    <name evidence="3" type="ORF">QYM36_015678</name>
</gene>
<accession>A0AA88HNE5</accession>
<evidence type="ECO:0000313" key="3">
    <source>
        <dbReference type="EMBL" id="KAK2708067.1"/>
    </source>
</evidence>
<reference evidence="3" key="1">
    <citation type="submission" date="2023-07" db="EMBL/GenBank/DDBJ databases">
        <title>Chromosome-level genome assembly of Artemia franciscana.</title>
        <authorList>
            <person name="Jo E."/>
        </authorList>
    </citation>
    <scope>NUCLEOTIDE SEQUENCE</scope>
    <source>
        <tissue evidence="3">Whole body</tissue>
    </source>
</reference>
<organism evidence="3 4">
    <name type="scientific">Artemia franciscana</name>
    <name type="common">Brine shrimp</name>
    <name type="synonym">Artemia sanfranciscana</name>
    <dbReference type="NCBI Taxonomy" id="6661"/>
    <lineage>
        <taxon>Eukaryota</taxon>
        <taxon>Metazoa</taxon>
        <taxon>Ecdysozoa</taxon>
        <taxon>Arthropoda</taxon>
        <taxon>Crustacea</taxon>
        <taxon>Branchiopoda</taxon>
        <taxon>Anostraca</taxon>
        <taxon>Artemiidae</taxon>
        <taxon>Artemia</taxon>
    </lineage>
</organism>
<feature type="signal peptide" evidence="2">
    <location>
        <begin position="1"/>
        <end position="18"/>
    </location>
</feature>
<protein>
    <submittedName>
        <fullName evidence="3">Uncharacterized protein</fullName>
    </submittedName>
</protein>
<keyword evidence="4" id="KW-1185">Reference proteome</keyword>
<feature type="chain" id="PRO_5041851720" evidence="2">
    <location>
        <begin position="19"/>
        <end position="593"/>
    </location>
</feature>
<comment type="caution">
    <text evidence="3">The sequence shown here is derived from an EMBL/GenBank/DDBJ whole genome shotgun (WGS) entry which is preliminary data.</text>
</comment>
<evidence type="ECO:0000313" key="4">
    <source>
        <dbReference type="Proteomes" id="UP001187531"/>
    </source>
</evidence>
<dbReference type="Proteomes" id="UP001187531">
    <property type="component" value="Unassembled WGS sequence"/>
</dbReference>
<evidence type="ECO:0000256" key="2">
    <source>
        <dbReference type="SAM" id="SignalP"/>
    </source>
</evidence>
<proteinExistence type="predicted"/>
<name>A0AA88HNE5_ARTSF</name>